<accession>A0A3T1DES8</accession>
<dbReference type="RefSeq" id="WP_197726495.1">
    <property type="nucleotide sequence ID" value="NZ_AP019400.1"/>
</dbReference>
<reference evidence="1 2" key="1">
    <citation type="submission" date="2019-01" db="EMBL/GenBank/DDBJ databases">
        <title>Complete genome sequence of Cohnella hallensis HS21 isolated from Korean fir (Abies koreana) rhizospheric soil.</title>
        <authorList>
            <person name="Jiang L."/>
            <person name="Kang S.W."/>
            <person name="Kim S."/>
            <person name="Jung J."/>
            <person name="Kim C.Y."/>
            <person name="Kim D.H."/>
            <person name="Kim S.W."/>
            <person name="Lee J."/>
        </authorList>
    </citation>
    <scope>NUCLEOTIDE SEQUENCE [LARGE SCALE GENOMIC DNA]</scope>
    <source>
        <strain evidence="1 2">HS21</strain>
    </source>
</reference>
<evidence type="ECO:0000313" key="2">
    <source>
        <dbReference type="Proteomes" id="UP000289856"/>
    </source>
</evidence>
<dbReference type="KEGG" id="cohn:KCTCHS21_60160"/>
<dbReference type="EMBL" id="AP019400">
    <property type="protein sequence ID" value="BBI36617.1"/>
    <property type="molecule type" value="Genomic_DNA"/>
</dbReference>
<keyword evidence="2" id="KW-1185">Reference proteome</keyword>
<proteinExistence type="predicted"/>
<organism evidence="1 2">
    <name type="scientific">Cohnella abietis</name>
    <dbReference type="NCBI Taxonomy" id="2507935"/>
    <lineage>
        <taxon>Bacteria</taxon>
        <taxon>Bacillati</taxon>
        <taxon>Bacillota</taxon>
        <taxon>Bacilli</taxon>
        <taxon>Bacillales</taxon>
        <taxon>Paenibacillaceae</taxon>
        <taxon>Cohnella</taxon>
    </lineage>
</organism>
<name>A0A3T1DES8_9BACL</name>
<protein>
    <submittedName>
        <fullName evidence="1">Uncharacterized protein</fullName>
    </submittedName>
</protein>
<dbReference type="Proteomes" id="UP000289856">
    <property type="component" value="Chromosome"/>
</dbReference>
<dbReference type="AlphaFoldDB" id="A0A3T1DES8"/>
<gene>
    <name evidence="1" type="ORF">KCTCHS21_60160</name>
</gene>
<evidence type="ECO:0000313" key="1">
    <source>
        <dbReference type="EMBL" id="BBI36617.1"/>
    </source>
</evidence>
<sequence>MSNQNEKLFASLDDLDFDEQLLEELVQFPLVEALFGRRSRRFFLGAEIPDGPLAYKSKDEPIPLNDLEKLLILAAVGGVTGWHHSITRHERYKPYFSNYPGSASGRTFPSAAGFHTTDFFFTDDTGTYFYSTKDTPPDVTSGSDGKQKLIDILKGLRGNIRKLSDTRLNIPNYEPYMEGHNSWVANKPGSFVVFPVGDLAQHTIANLCFYAQNGLHIFDDVNGRPIPGIEEFADLVDLDNPIPLTFLEQYSIAELSAELATSTYAGMLMQQAIGLGGWMYDGMDRLTVLGASGNPEVPGLGFRYDQDERWSLPNATGLEGVFTSYTPPHFPDMRAAIDAYADRKFGPGGPFNAETPGPWKDSAKVRSSAQVYDERFRQLVALQAQYIYDTFGKFPATIPSVYSLMYLQSHHLDLDYYDRFFGPHSYLRTHAEHLEKWHGIKLHE</sequence>